<sequence length="45" mass="5260">MAAGDLRTPNSHKHNNYSGYRTVYTDDSLDIKYNKQQNKTEHDMT</sequence>
<gene>
    <name evidence="2" type="ORF">KGM_213202</name>
</gene>
<dbReference type="Proteomes" id="UP000007151">
    <property type="component" value="Unassembled WGS sequence"/>
</dbReference>
<feature type="region of interest" description="Disordered" evidence="1">
    <location>
        <begin position="1"/>
        <end position="20"/>
    </location>
</feature>
<protein>
    <submittedName>
        <fullName evidence="2">Uncharacterized protein</fullName>
    </submittedName>
</protein>
<evidence type="ECO:0000313" key="2">
    <source>
        <dbReference type="EMBL" id="OWR50882.1"/>
    </source>
</evidence>
<comment type="caution">
    <text evidence="2">The sequence shown here is derived from an EMBL/GenBank/DDBJ whole genome shotgun (WGS) entry which is preliminary data.</text>
</comment>
<evidence type="ECO:0000256" key="1">
    <source>
        <dbReference type="SAM" id="MobiDB-lite"/>
    </source>
</evidence>
<dbReference type="AlphaFoldDB" id="A0A212FAW3"/>
<dbReference type="EMBL" id="AGBW02009414">
    <property type="protein sequence ID" value="OWR50882.1"/>
    <property type="molecule type" value="Genomic_DNA"/>
</dbReference>
<evidence type="ECO:0000313" key="3">
    <source>
        <dbReference type="Proteomes" id="UP000007151"/>
    </source>
</evidence>
<reference evidence="2 3" key="1">
    <citation type="journal article" date="2011" name="Cell">
        <title>The monarch butterfly genome yields insights into long-distance migration.</title>
        <authorList>
            <person name="Zhan S."/>
            <person name="Merlin C."/>
            <person name="Boore J.L."/>
            <person name="Reppert S.M."/>
        </authorList>
    </citation>
    <scope>NUCLEOTIDE SEQUENCE [LARGE SCALE GENOMIC DNA]</scope>
    <source>
        <strain evidence="2">F-2</strain>
    </source>
</reference>
<dbReference type="KEGG" id="dpl:KGM_213202"/>
<accession>A0A212FAW3</accession>
<name>A0A212FAW3_DANPL</name>
<organism evidence="2 3">
    <name type="scientific">Danaus plexippus plexippus</name>
    <dbReference type="NCBI Taxonomy" id="278856"/>
    <lineage>
        <taxon>Eukaryota</taxon>
        <taxon>Metazoa</taxon>
        <taxon>Ecdysozoa</taxon>
        <taxon>Arthropoda</taxon>
        <taxon>Hexapoda</taxon>
        <taxon>Insecta</taxon>
        <taxon>Pterygota</taxon>
        <taxon>Neoptera</taxon>
        <taxon>Endopterygota</taxon>
        <taxon>Lepidoptera</taxon>
        <taxon>Glossata</taxon>
        <taxon>Ditrysia</taxon>
        <taxon>Papilionoidea</taxon>
        <taxon>Nymphalidae</taxon>
        <taxon>Danainae</taxon>
        <taxon>Danaini</taxon>
        <taxon>Danaina</taxon>
        <taxon>Danaus</taxon>
        <taxon>Danaus</taxon>
    </lineage>
</organism>
<dbReference type="InParanoid" id="A0A212FAW3"/>
<proteinExistence type="predicted"/>
<keyword evidence="3" id="KW-1185">Reference proteome</keyword>